<dbReference type="AlphaFoldDB" id="A0A426Y7J9"/>
<protein>
    <submittedName>
        <fullName evidence="2">Uncharacterized protein</fullName>
    </submittedName>
</protein>
<dbReference type="Proteomes" id="UP000287651">
    <property type="component" value="Unassembled WGS sequence"/>
</dbReference>
<organism evidence="2 3">
    <name type="scientific">Ensete ventricosum</name>
    <name type="common">Abyssinian banana</name>
    <name type="synonym">Musa ensete</name>
    <dbReference type="NCBI Taxonomy" id="4639"/>
    <lineage>
        <taxon>Eukaryota</taxon>
        <taxon>Viridiplantae</taxon>
        <taxon>Streptophyta</taxon>
        <taxon>Embryophyta</taxon>
        <taxon>Tracheophyta</taxon>
        <taxon>Spermatophyta</taxon>
        <taxon>Magnoliopsida</taxon>
        <taxon>Liliopsida</taxon>
        <taxon>Zingiberales</taxon>
        <taxon>Musaceae</taxon>
        <taxon>Ensete</taxon>
    </lineage>
</organism>
<reference evidence="2 3" key="1">
    <citation type="journal article" date="2014" name="Agronomy (Basel)">
        <title>A Draft Genome Sequence for Ensete ventricosum, the Drought-Tolerant Tree Against Hunger.</title>
        <authorList>
            <person name="Harrison J."/>
            <person name="Moore K.A."/>
            <person name="Paszkiewicz K."/>
            <person name="Jones T."/>
            <person name="Grant M."/>
            <person name="Ambacheew D."/>
            <person name="Muzemil S."/>
            <person name="Studholme D.J."/>
        </authorList>
    </citation>
    <scope>NUCLEOTIDE SEQUENCE [LARGE SCALE GENOMIC DNA]</scope>
</reference>
<name>A0A426Y7J9_ENSVE</name>
<comment type="caution">
    <text evidence="2">The sequence shown here is derived from an EMBL/GenBank/DDBJ whole genome shotgun (WGS) entry which is preliminary data.</text>
</comment>
<evidence type="ECO:0000313" key="2">
    <source>
        <dbReference type="EMBL" id="RRT47695.1"/>
    </source>
</evidence>
<evidence type="ECO:0000313" key="3">
    <source>
        <dbReference type="Proteomes" id="UP000287651"/>
    </source>
</evidence>
<sequence length="167" mass="17646">MKTSQIGTHPAGIGQRGWVGAFESAHVTFAGSTLLTLVPVGEGITELHVDWSNNYDDVVLDPTSILTLLLFGSAGVGFSWWVARPTHGTCAACGAHWDVVVIFVTSAKPVEDSRDVVKGKRRAGSGGHGRAATSAAGEVVPPVLPELRALPAQRGRRRCNPESLLVR</sequence>
<dbReference type="EMBL" id="AMZH03014405">
    <property type="protein sequence ID" value="RRT47695.1"/>
    <property type="molecule type" value="Genomic_DNA"/>
</dbReference>
<gene>
    <name evidence="2" type="ORF">B296_00016616</name>
</gene>
<proteinExistence type="predicted"/>
<feature type="region of interest" description="Disordered" evidence="1">
    <location>
        <begin position="115"/>
        <end position="136"/>
    </location>
</feature>
<accession>A0A426Y7J9</accession>
<evidence type="ECO:0000256" key="1">
    <source>
        <dbReference type="SAM" id="MobiDB-lite"/>
    </source>
</evidence>